<sequence>MDHQIFIDLQDRFDQESEQFEGMKGRAKELDRACRVAAAQLSKAHALPQDKAKEVADGIGPQFDAIRENVGSLAALVTPASFYRLSGMWTNALQTACAQIAFAVYLAEGRLATPEDVERRLGCKVNTSNEDVTEFMVSLEEYLHGLISLFSELSRLAVNSVIVGDVQRPQEISAFASELYSGFQLLNLKNDSLRRRFDSIKYEVKKIEEVLYDLRVRGLATA</sequence>
<protein>
    <submittedName>
        <fullName evidence="1">Translin-1</fullName>
    </submittedName>
</protein>
<name>A0ACC1K273_9FUNG</name>
<accession>A0ACC1K273</accession>
<dbReference type="Proteomes" id="UP001140234">
    <property type="component" value="Unassembled WGS sequence"/>
</dbReference>
<gene>
    <name evidence="1" type="primary">tsn1</name>
    <name evidence="1" type="ORF">IWQ57_002177</name>
</gene>
<evidence type="ECO:0000313" key="2">
    <source>
        <dbReference type="Proteomes" id="UP001140234"/>
    </source>
</evidence>
<keyword evidence="2" id="KW-1185">Reference proteome</keyword>
<evidence type="ECO:0000313" key="1">
    <source>
        <dbReference type="EMBL" id="KAJ2771522.1"/>
    </source>
</evidence>
<comment type="caution">
    <text evidence="1">The sequence shown here is derived from an EMBL/GenBank/DDBJ whole genome shotgun (WGS) entry which is preliminary data.</text>
</comment>
<dbReference type="EMBL" id="JANBUJ010000524">
    <property type="protein sequence ID" value="KAJ2771522.1"/>
    <property type="molecule type" value="Genomic_DNA"/>
</dbReference>
<organism evidence="1 2">
    <name type="scientific">Coemansia nantahalensis</name>
    <dbReference type="NCBI Taxonomy" id="2789366"/>
    <lineage>
        <taxon>Eukaryota</taxon>
        <taxon>Fungi</taxon>
        <taxon>Fungi incertae sedis</taxon>
        <taxon>Zoopagomycota</taxon>
        <taxon>Kickxellomycotina</taxon>
        <taxon>Kickxellomycetes</taxon>
        <taxon>Kickxellales</taxon>
        <taxon>Kickxellaceae</taxon>
        <taxon>Coemansia</taxon>
    </lineage>
</organism>
<proteinExistence type="predicted"/>
<reference evidence="1" key="1">
    <citation type="submission" date="2022-07" db="EMBL/GenBank/DDBJ databases">
        <title>Phylogenomic reconstructions and comparative analyses of Kickxellomycotina fungi.</title>
        <authorList>
            <person name="Reynolds N.K."/>
            <person name="Stajich J.E."/>
            <person name="Barry K."/>
            <person name="Grigoriev I.V."/>
            <person name="Crous P."/>
            <person name="Smith M.E."/>
        </authorList>
    </citation>
    <scope>NUCLEOTIDE SEQUENCE</scope>
    <source>
        <strain evidence="1">CBS 109366</strain>
    </source>
</reference>